<dbReference type="PROSITE" id="PS00028">
    <property type="entry name" value="ZINC_FINGER_C2H2_1"/>
    <property type="match status" value="1"/>
</dbReference>
<proteinExistence type="predicted"/>
<evidence type="ECO:0000256" key="3">
    <source>
        <dbReference type="ARBA" id="ARBA00022771"/>
    </source>
</evidence>
<dbReference type="Gene3D" id="3.30.160.60">
    <property type="entry name" value="Classic Zinc Finger"/>
    <property type="match status" value="2"/>
</dbReference>
<evidence type="ECO:0000256" key="1">
    <source>
        <dbReference type="ARBA" id="ARBA00022723"/>
    </source>
</evidence>
<dbReference type="GO" id="GO:0005634">
    <property type="term" value="C:nucleus"/>
    <property type="evidence" value="ECO:0007669"/>
    <property type="project" value="UniProtKB-ARBA"/>
</dbReference>
<dbReference type="EMBL" id="CADEPI010000105">
    <property type="protein sequence ID" value="CAB3374891.1"/>
    <property type="molecule type" value="Genomic_DNA"/>
</dbReference>
<dbReference type="GO" id="GO:0045944">
    <property type="term" value="P:positive regulation of transcription by RNA polymerase II"/>
    <property type="evidence" value="ECO:0007669"/>
    <property type="project" value="UniProtKB-ARBA"/>
</dbReference>
<feature type="region of interest" description="Disordered" evidence="6">
    <location>
        <begin position="281"/>
        <end position="301"/>
    </location>
</feature>
<feature type="compositionally biased region" description="Low complexity" evidence="6">
    <location>
        <begin position="46"/>
        <end position="58"/>
    </location>
</feature>
<evidence type="ECO:0000256" key="6">
    <source>
        <dbReference type="SAM" id="MobiDB-lite"/>
    </source>
</evidence>
<keyword evidence="4" id="KW-0862">Zinc</keyword>
<dbReference type="GO" id="GO:0008270">
    <property type="term" value="F:zinc ion binding"/>
    <property type="evidence" value="ECO:0007669"/>
    <property type="project" value="UniProtKB-KW"/>
</dbReference>
<feature type="compositionally biased region" description="Polar residues" evidence="6">
    <location>
        <begin position="351"/>
        <end position="370"/>
    </location>
</feature>
<dbReference type="AlphaFoldDB" id="A0A8S1D408"/>
<dbReference type="InterPro" id="IPR050329">
    <property type="entry name" value="GLI_C2H2-zinc-finger"/>
</dbReference>
<keyword evidence="3 5" id="KW-0863">Zinc-finger</keyword>
<dbReference type="Proteomes" id="UP000494165">
    <property type="component" value="Unassembled WGS sequence"/>
</dbReference>
<dbReference type="SMART" id="SM00355">
    <property type="entry name" value="ZnF_C2H2"/>
    <property type="match status" value="3"/>
</dbReference>
<dbReference type="InterPro" id="IPR013087">
    <property type="entry name" value="Znf_C2H2_type"/>
</dbReference>
<evidence type="ECO:0000259" key="7">
    <source>
        <dbReference type="PROSITE" id="PS50157"/>
    </source>
</evidence>
<feature type="domain" description="C2H2-type" evidence="7">
    <location>
        <begin position="84"/>
        <end position="111"/>
    </location>
</feature>
<protein>
    <recommendedName>
        <fullName evidence="7">C2H2-type domain-containing protein</fullName>
    </recommendedName>
</protein>
<gene>
    <name evidence="8" type="ORF">CLODIP_2_CD15114</name>
</gene>
<comment type="caution">
    <text evidence="8">The sequence shown here is derived from an EMBL/GenBank/DDBJ whole genome shotgun (WGS) entry which is preliminary data.</text>
</comment>
<sequence length="370" mass="41104">MAQQKDGQQASEYERLMRSYWPCSGPAEVTASTMRCQKRARERTTSEASSASSSTGTGAKRGRPSAETVQRLIEEGLKNPDAKNKCNVCGRNFDRAKALKTHVMAHKGEAPHRCTFPGCNTVATQSGNKKTHERRHAGDFIYICPHPGCGKEFMHSNRDCEHEVEADGGRVVKVKVRVIGRPDKCNTLRPDPKECYTQAHYDWVVEYAQKNNKIYLPPSTPARPAEPATPATVRTPKKPQRVRKELKIEVQENITPDTQAREVEPGSSFTGKLKRRWLIQASQDSSRPETRHLAEPLQWSEPNPNQVLEANLTRPTVLVGVQPVAIESDDEQRAALALIALSSADSPANRLANSPKKSPQKRMNQSEAAV</sequence>
<name>A0A8S1D408_9INSE</name>
<evidence type="ECO:0000256" key="5">
    <source>
        <dbReference type="PROSITE-ProRule" id="PRU00042"/>
    </source>
</evidence>
<dbReference type="SUPFAM" id="SSF57667">
    <property type="entry name" value="beta-beta-alpha zinc fingers"/>
    <property type="match status" value="2"/>
</dbReference>
<keyword evidence="9" id="KW-1185">Reference proteome</keyword>
<accession>A0A8S1D408</accession>
<evidence type="ECO:0000256" key="4">
    <source>
        <dbReference type="ARBA" id="ARBA00022833"/>
    </source>
</evidence>
<dbReference type="GO" id="GO:0000978">
    <property type="term" value="F:RNA polymerase II cis-regulatory region sequence-specific DNA binding"/>
    <property type="evidence" value="ECO:0007669"/>
    <property type="project" value="TreeGrafter"/>
</dbReference>
<organism evidence="8 9">
    <name type="scientific">Cloeon dipterum</name>
    <dbReference type="NCBI Taxonomy" id="197152"/>
    <lineage>
        <taxon>Eukaryota</taxon>
        <taxon>Metazoa</taxon>
        <taxon>Ecdysozoa</taxon>
        <taxon>Arthropoda</taxon>
        <taxon>Hexapoda</taxon>
        <taxon>Insecta</taxon>
        <taxon>Pterygota</taxon>
        <taxon>Palaeoptera</taxon>
        <taxon>Ephemeroptera</taxon>
        <taxon>Pisciforma</taxon>
        <taxon>Baetidae</taxon>
        <taxon>Cloeon</taxon>
    </lineage>
</organism>
<feature type="region of interest" description="Disordered" evidence="6">
    <location>
        <begin position="218"/>
        <end position="241"/>
    </location>
</feature>
<dbReference type="InterPro" id="IPR036236">
    <property type="entry name" value="Znf_C2H2_sf"/>
</dbReference>
<dbReference type="OrthoDB" id="3437960at2759"/>
<feature type="compositionally biased region" description="Low complexity" evidence="6">
    <location>
        <begin position="222"/>
        <end position="234"/>
    </location>
</feature>
<dbReference type="GO" id="GO:0000981">
    <property type="term" value="F:DNA-binding transcription factor activity, RNA polymerase II-specific"/>
    <property type="evidence" value="ECO:0007669"/>
    <property type="project" value="TreeGrafter"/>
</dbReference>
<keyword evidence="1" id="KW-0479">Metal-binding</keyword>
<feature type="region of interest" description="Disordered" evidence="6">
    <location>
        <begin position="341"/>
        <end position="370"/>
    </location>
</feature>
<evidence type="ECO:0000313" key="8">
    <source>
        <dbReference type="EMBL" id="CAB3374891.1"/>
    </source>
</evidence>
<dbReference type="PANTHER" id="PTHR19818">
    <property type="entry name" value="ZINC FINGER PROTEIN ZIC AND GLI"/>
    <property type="match status" value="1"/>
</dbReference>
<dbReference type="PROSITE" id="PS50157">
    <property type="entry name" value="ZINC_FINGER_C2H2_2"/>
    <property type="match status" value="1"/>
</dbReference>
<evidence type="ECO:0000313" key="9">
    <source>
        <dbReference type="Proteomes" id="UP000494165"/>
    </source>
</evidence>
<evidence type="ECO:0000256" key="2">
    <source>
        <dbReference type="ARBA" id="ARBA00022737"/>
    </source>
</evidence>
<dbReference type="PANTHER" id="PTHR19818:SF166">
    <property type="entry name" value="C2H2-TYPE DOMAIN-CONTAINING PROTEIN"/>
    <property type="match status" value="1"/>
</dbReference>
<keyword evidence="2" id="KW-0677">Repeat</keyword>
<reference evidence="8 9" key="1">
    <citation type="submission" date="2020-04" db="EMBL/GenBank/DDBJ databases">
        <authorList>
            <person name="Alioto T."/>
            <person name="Alioto T."/>
            <person name="Gomez Garrido J."/>
        </authorList>
    </citation>
    <scope>NUCLEOTIDE SEQUENCE [LARGE SCALE GENOMIC DNA]</scope>
</reference>
<feature type="region of interest" description="Disordered" evidence="6">
    <location>
        <begin position="23"/>
        <end position="67"/>
    </location>
</feature>